<keyword evidence="9" id="KW-1185">Reference proteome</keyword>
<dbReference type="GO" id="GO:0015679">
    <property type="term" value="P:plasma membrane copper ion transport"/>
    <property type="evidence" value="ECO:0007669"/>
    <property type="project" value="TreeGrafter"/>
</dbReference>
<evidence type="ECO:0000313" key="8">
    <source>
        <dbReference type="EMBL" id="REL29248.1"/>
    </source>
</evidence>
<dbReference type="Pfam" id="PF25919">
    <property type="entry name" value="BSH_CusB"/>
    <property type="match status" value="1"/>
</dbReference>
<comment type="caution">
    <text evidence="8">The sequence shown here is derived from an EMBL/GenBank/DDBJ whole genome shotgun (WGS) entry which is preliminary data.</text>
</comment>
<dbReference type="GO" id="GO:0016020">
    <property type="term" value="C:membrane"/>
    <property type="evidence" value="ECO:0007669"/>
    <property type="project" value="InterPro"/>
</dbReference>
<evidence type="ECO:0000313" key="9">
    <source>
        <dbReference type="Proteomes" id="UP000256899"/>
    </source>
</evidence>
<organism evidence="8 9">
    <name type="scientific">Thalassotalea euphylliae</name>
    <dbReference type="NCBI Taxonomy" id="1655234"/>
    <lineage>
        <taxon>Bacteria</taxon>
        <taxon>Pseudomonadati</taxon>
        <taxon>Pseudomonadota</taxon>
        <taxon>Gammaproteobacteria</taxon>
        <taxon>Alteromonadales</taxon>
        <taxon>Colwelliaceae</taxon>
        <taxon>Thalassotalea</taxon>
    </lineage>
</organism>
<dbReference type="PANTHER" id="PTHR30097:SF15">
    <property type="entry name" value="CATION EFFLUX SYSTEM PROTEIN CUSB"/>
    <property type="match status" value="1"/>
</dbReference>
<dbReference type="InterPro" id="IPR058791">
    <property type="entry name" value="3HB_CusB"/>
</dbReference>
<evidence type="ECO:0000256" key="2">
    <source>
        <dbReference type="ARBA" id="ARBA00022448"/>
    </source>
</evidence>
<dbReference type="InterPro" id="IPR051909">
    <property type="entry name" value="MFP_Cation_Efflux"/>
</dbReference>
<sequence>MNTKLKKIAIKPIALLIFGIALGVLGGYLLFPSGADNRGEATQGETAESTSEKEKKPLYWVAPMDANYRRDQPGKSPMGMDLVPVYEDEISSQGGGKDYGEGAVSIAPHVINNLGVRTAIAKKASLVHQINTLGVVQYDQDSIVHIHPRVAGWVEQLFVKAAGDQVKAEQPLYTLYSPELVNAQEEFLIALNRANVASTANAQASKSFPNNSLVKAAKARLSALHLSESFIERLTKSRQVQQNVTFYAPKSGVINNLKIREGFYVEPGNTLMSIGDLSSVWVEAQVLESDASFITIGNNVSMSLDFLPGQTWEGEVDYIYPTLRADNRTLRARLKFTNPNEQLKPNMYAQVTIDATPSEPTVNVPLSAVIRTGLQDRVVLALGDGQFKSVAVSLGQVSGEQVAILDGLGAGIEAGDEVVISAQFLIDSESSVSSDFMRMSSMAGDTAATATVNGIVNAIVYADIRADVDAEEGNAQRVINISRKAIEKWQRPATTMDFMVSDNLDLSAVKSGDKVRFTFEIRAGDFVVTEITAIDASEASQ</sequence>
<comment type="similarity">
    <text evidence="1">Belongs to the membrane fusion protein (MFP) (TC 8.A.1) family.</text>
</comment>
<gene>
    <name evidence="8" type="ORF">DXX94_00050</name>
</gene>
<keyword evidence="2" id="KW-0813">Transport</keyword>
<dbReference type="SUPFAM" id="SSF111369">
    <property type="entry name" value="HlyD-like secretion proteins"/>
    <property type="match status" value="1"/>
</dbReference>
<evidence type="ECO:0000256" key="3">
    <source>
        <dbReference type="SAM" id="Phobius"/>
    </source>
</evidence>
<dbReference type="FunFam" id="2.40.30.170:FF:000010">
    <property type="entry name" value="Efflux RND transporter periplasmic adaptor subunit"/>
    <property type="match status" value="1"/>
</dbReference>
<evidence type="ECO:0000256" key="1">
    <source>
        <dbReference type="ARBA" id="ARBA00009477"/>
    </source>
</evidence>
<dbReference type="Gene3D" id="6.10.140.730">
    <property type="match status" value="1"/>
</dbReference>
<evidence type="ECO:0000259" key="6">
    <source>
        <dbReference type="Pfam" id="PF25919"/>
    </source>
</evidence>
<feature type="transmembrane region" description="Helical" evidence="3">
    <location>
        <begin position="12"/>
        <end position="31"/>
    </location>
</feature>
<keyword evidence="3" id="KW-0472">Membrane</keyword>
<dbReference type="Gene3D" id="2.40.420.20">
    <property type="match status" value="1"/>
</dbReference>
<dbReference type="InterPro" id="IPR058790">
    <property type="entry name" value="BSH_CusB"/>
</dbReference>
<dbReference type="GO" id="GO:0030288">
    <property type="term" value="C:outer membrane-bounded periplasmic space"/>
    <property type="evidence" value="ECO:0007669"/>
    <property type="project" value="TreeGrafter"/>
</dbReference>
<dbReference type="RefSeq" id="WP_116013047.1">
    <property type="nucleotide sequence ID" value="NZ_QUOT01000001.1"/>
</dbReference>
<dbReference type="Gene3D" id="2.40.30.170">
    <property type="match status" value="1"/>
</dbReference>
<dbReference type="Pfam" id="PF19335">
    <property type="entry name" value="HMBD"/>
    <property type="match status" value="1"/>
</dbReference>
<dbReference type="Pfam" id="PF25954">
    <property type="entry name" value="Beta-barrel_RND_2"/>
    <property type="match status" value="1"/>
</dbReference>
<reference evidence="9" key="1">
    <citation type="submission" date="2018-08" db="EMBL/GenBank/DDBJ databases">
        <title>Thalassotalea euphylliae genome.</title>
        <authorList>
            <person name="Summers S."/>
            <person name="Rice S.A."/>
            <person name="Freckelton M.L."/>
            <person name="Nedved B.T."/>
            <person name="Hadfield M.G."/>
        </authorList>
    </citation>
    <scope>NUCLEOTIDE SEQUENCE [LARGE SCALE GENOMIC DNA]</scope>
    <source>
        <strain evidence="9">H3</strain>
    </source>
</reference>
<dbReference type="GO" id="GO:0022857">
    <property type="term" value="F:transmembrane transporter activity"/>
    <property type="evidence" value="ECO:0007669"/>
    <property type="project" value="InterPro"/>
</dbReference>
<dbReference type="Proteomes" id="UP000256899">
    <property type="component" value="Unassembled WGS sequence"/>
</dbReference>
<dbReference type="InterPro" id="IPR058792">
    <property type="entry name" value="Beta-barrel_RND_2"/>
</dbReference>
<protein>
    <submittedName>
        <fullName evidence="8">Efflux RND transporter periplasmic adaptor subunit</fullName>
    </submittedName>
</protein>
<dbReference type="InterPro" id="IPR045800">
    <property type="entry name" value="HMBD"/>
</dbReference>
<dbReference type="InterPro" id="IPR006143">
    <property type="entry name" value="RND_pump_MFP"/>
</dbReference>
<accession>A0A3E0TXB3</accession>
<dbReference type="AlphaFoldDB" id="A0A3E0TXB3"/>
<feature type="domain" description="CusB-like barrel-sandwich hybrid" evidence="6">
    <location>
        <begin position="144"/>
        <end position="274"/>
    </location>
</feature>
<dbReference type="EMBL" id="QUOT01000001">
    <property type="protein sequence ID" value="REL29248.1"/>
    <property type="molecule type" value="Genomic_DNA"/>
</dbReference>
<name>A0A3E0TXB3_9GAMM</name>
<dbReference type="GO" id="GO:0060003">
    <property type="term" value="P:copper ion export"/>
    <property type="evidence" value="ECO:0007669"/>
    <property type="project" value="TreeGrafter"/>
</dbReference>
<dbReference type="NCBIfam" id="TIGR01730">
    <property type="entry name" value="RND_mfp"/>
    <property type="match status" value="1"/>
</dbReference>
<dbReference type="Gene3D" id="2.40.50.320">
    <property type="entry name" value="Copper binding periplasmic protein CusF"/>
    <property type="match status" value="1"/>
</dbReference>
<dbReference type="GO" id="GO:0046914">
    <property type="term" value="F:transition metal ion binding"/>
    <property type="evidence" value="ECO:0007669"/>
    <property type="project" value="TreeGrafter"/>
</dbReference>
<feature type="domain" description="CusB-like beta-barrel" evidence="7">
    <location>
        <begin position="279"/>
        <end position="355"/>
    </location>
</feature>
<dbReference type="InterPro" id="IPR042230">
    <property type="entry name" value="CusF_sf"/>
</dbReference>
<dbReference type="Pfam" id="PF25869">
    <property type="entry name" value="3HB_CusB"/>
    <property type="match status" value="1"/>
</dbReference>
<evidence type="ECO:0000259" key="7">
    <source>
        <dbReference type="Pfam" id="PF25954"/>
    </source>
</evidence>
<keyword evidence="3" id="KW-1133">Transmembrane helix</keyword>
<evidence type="ECO:0000259" key="4">
    <source>
        <dbReference type="Pfam" id="PF19335"/>
    </source>
</evidence>
<dbReference type="Gene3D" id="2.40.50.100">
    <property type="match status" value="1"/>
</dbReference>
<feature type="domain" description="CusB-like three alpha-helical bundle" evidence="5">
    <location>
        <begin position="179"/>
        <end position="242"/>
    </location>
</feature>
<dbReference type="PANTHER" id="PTHR30097">
    <property type="entry name" value="CATION EFFLUX SYSTEM PROTEIN CUSB"/>
    <property type="match status" value="1"/>
</dbReference>
<feature type="domain" description="Heavy metal binding" evidence="4">
    <location>
        <begin position="59"/>
        <end position="85"/>
    </location>
</feature>
<dbReference type="Pfam" id="PF11604">
    <property type="entry name" value="CusF_Ec"/>
    <property type="match status" value="1"/>
</dbReference>
<evidence type="ECO:0000259" key="5">
    <source>
        <dbReference type="Pfam" id="PF25869"/>
    </source>
</evidence>
<proteinExistence type="inferred from homology"/>
<dbReference type="InterPro" id="IPR021647">
    <property type="entry name" value="CusF_Ec"/>
</dbReference>
<keyword evidence="3" id="KW-0812">Transmembrane</keyword>